<gene>
    <name evidence="3" type="ORF">AW10_01888</name>
</gene>
<evidence type="ECO:0000313" key="3">
    <source>
        <dbReference type="EMBL" id="EXI80242.1"/>
    </source>
</evidence>
<dbReference type="EMBL" id="JEMX01000038">
    <property type="protein sequence ID" value="EXI80242.1"/>
    <property type="molecule type" value="Genomic_DNA"/>
</dbReference>
<dbReference type="InterPro" id="IPR006143">
    <property type="entry name" value="RND_pump_MFP"/>
</dbReference>
<dbReference type="SUPFAM" id="SSF111369">
    <property type="entry name" value="HlyD-like secretion proteins"/>
    <property type="match status" value="1"/>
</dbReference>
<keyword evidence="2" id="KW-0732">Signal</keyword>
<feature type="signal peptide" evidence="2">
    <location>
        <begin position="1"/>
        <end position="19"/>
    </location>
</feature>
<comment type="caution">
    <text evidence="3">The sequence shown here is derived from an EMBL/GenBank/DDBJ whole genome shotgun (WGS) entry which is preliminary data.</text>
</comment>
<dbReference type="Gene3D" id="2.40.30.170">
    <property type="match status" value="1"/>
</dbReference>
<comment type="similarity">
    <text evidence="1">Belongs to the membrane fusion protein (MFP) (TC 8.A.1) family.</text>
</comment>
<evidence type="ECO:0000256" key="2">
    <source>
        <dbReference type="SAM" id="SignalP"/>
    </source>
</evidence>
<dbReference type="PANTHER" id="PTHR30469">
    <property type="entry name" value="MULTIDRUG RESISTANCE PROTEIN MDTA"/>
    <property type="match status" value="1"/>
</dbReference>
<sequence length="271" mass="28929">MQRSTLFAATLLACNPSWSAEPVARAAPAAAAATSSKATPPVAAAQRPASAETPVRALLVPDQETTLAAGMSGRLTRLEPRPGGAVKKGQLVASFECSEPQSRRDMAQAELHSARLEHDGKIRLQGLQSASELEVELAAAAVTRAQAQLGVAKAQLGQCRVVAPFAGWVVKWHAKPFEGVNVGAPLIEIVSERPPRLRLNVPSLWLSWLKEGTRFEVDIEETGKRYAVQLKQINGRVDPVSQTIAVEAELLKNDPDLLPGMSGTAVFARPQ</sequence>
<dbReference type="Gene3D" id="2.40.50.100">
    <property type="match status" value="1"/>
</dbReference>
<proteinExistence type="inferred from homology"/>
<dbReference type="STRING" id="1454003.AW10_01888"/>
<dbReference type="AlphaFoldDB" id="A0A011PT75"/>
<organism evidence="3 4">
    <name type="scientific">Candidatus Accumulibacter appositus</name>
    <dbReference type="NCBI Taxonomy" id="1454003"/>
    <lineage>
        <taxon>Bacteria</taxon>
        <taxon>Pseudomonadati</taxon>
        <taxon>Pseudomonadota</taxon>
        <taxon>Betaproteobacteria</taxon>
        <taxon>Candidatus Accumulibacter</taxon>
    </lineage>
</organism>
<dbReference type="NCBIfam" id="TIGR01730">
    <property type="entry name" value="RND_mfp"/>
    <property type="match status" value="1"/>
</dbReference>
<dbReference type="Proteomes" id="UP000021816">
    <property type="component" value="Unassembled WGS sequence"/>
</dbReference>
<evidence type="ECO:0000313" key="4">
    <source>
        <dbReference type="Proteomes" id="UP000021816"/>
    </source>
</evidence>
<dbReference type="PATRIC" id="fig|1454003.3.peg.1937"/>
<dbReference type="GO" id="GO:1990281">
    <property type="term" value="C:efflux pump complex"/>
    <property type="evidence" value="ECO:0007669"/>
    <property type="project" value="TreeGrafter"/>
</dbReference>
<dbReference type="GO" id="GO:0015562">
    <property type="term" value="F:efflux transmembrane transporter activity"/>
    <property type="evidence" value="ECO:0007669"/>
    <property type="project" value="TreeGrafter"/>
</dbReference>
<evidence type="ECO:0000256" key="1">
    <source>
        <dbReference type="ARBA" id="ARBA00009477"/>
    </source>
</evidence>
<feature type="chain" id="PRO_5001462025" evidence="2">
    <location>
        <begin position="20"/>
        <end position="271"/>
    </location>
</feature>
<protein>
    <submittedName>
        <fullName evidence="3">Multidrug resistance protein MdtN</fullName>
    </submittedName>
</protein>
<accession>A0A011PT75</accession>
<reference evidence="3 4" key="1">
    <citation type="submission" date="2014-02" db="EMBL/GenBank/DDBJ databases">
        <title>Expanding our view of genomic diversity in Candidatus Accumulibacter clades.</title>
        <authorList>
            <person name="Skennerton C.T."/>
            <person name="Barr J.J."/>
            <person name="Slater F.R."/>
            <person name="Bond P.L."/>
            <person name="Tyson G.W."/>
        </authorList>
    </citation>
    <scope>NUCLEOTIDE SEQUENCE [LARGE SCALE GENOMIC DNA]</scope>
    <source>
        <strain evidence="4">BA-92</strain>
    </source>
</reference>
<name>A0A011PT75_9PROT</name>